<dbReference type="NCBIfam" id="TIGR00756">
    <property type="entry name" value="PPR"/>
    <property type="match status" value="2"/>
</dbReference>
<dbReference type="FunFam" id="1.25.40.10:FF:000427">
    <property type="entry name" value="Pentatricopeptide repeat-containing protein chloroplastic"/>
    <property type="match status" value="1"/>
</dbReference>
<evidence type="ECO:0008006" key="4">
    <source>
        <dbReference type="Google" id="ProtNLM"/>
    </source>
</evidence>
<gene>
    <name evidence="3" type="ORF">0_11486_01</name>
</gene>
<evidence type="ECO:0000313" key="3">
    <source>
        <dbReference type="EMBL" id="AEW07782.1"/>
    </source>
</evidence>
<dbReference type="PROSITE" id="PS51375">
    <property type="entry name" value="PPR"/>
    <property type="match status" value="2"/>
</dbReference>
<dbReference type="InterPro" id="IPR011990">
    <property type="entry name" value="TPR-like_helical_dom_sf"/>
</dbReference>
<accession>H9M9I6</accession>
<dbReference type="Pfam" id="PF13041">
    <property type="entry name" value="PPR_2"/>
    <property type="match status" value="1"/>
</dbReference>
<dbReference type="AlphaFoldDB" id="H9M9I6"/>
<sequence>QPDNFTFPFVIKACAGLSALQEGKAIHDHIVRTGFQWDVFVANSLVTLYSQCGSVDVARHVFDKMPERDLVSWNAMIDGYAQNDYGDQALMLFRQMQIAGVKPDPVTIVNVLSACIKIAGLCERMWIHSCIIRSGFEADVFV</sequence>
<protein>
    <recommendedName>
        <fullName evidence="4">Pentatricopeptide repeat-containing protein</fullName>
    </recommendedName>
</protein>
<evidence type="ECO:0000256" key="1">
    <source>
        <dbReference type="ARBA" id="ARBA00022737"/>
    </source>
</evidence>
<evidence type="ECO:0000256" key="2">
    <source>
        <dbReference type="PROSITE-ProRule" id="PRU00708"/>
    </source>
</evidence>
<dbReference type="InterPro" id="IPR046960">
    <property type="entry name" value="PPR_At4g14850-like_plant"/>
</dbReference>
<dbReference type="GO" id="GO:0003723">
    <property type="term" value="F:RNA binding"/>
    <property type="evidence" value="ECO:0007669"/>
    <property type="project" value="InterPro"/>
</dbReference>
<feature type="non-terminal residue" evidence="3">
    <location>
        <position position="142"/>
    </location>
</feature>
<dbReference type="InterPro" id="IPR002885">
    <property type="entry name" value="PPR_rpt"/>
</dbReference>
<feature type="repeat" description="PPR" evidence="2">
    <location>
        <begin position="69"/>
        <end position="103"/>
    </location>
</feature>
<dbReference type="EMBL" id="JQ261712">
    <property type="protein sequence ID" value="AEW07782.1"/>
    <property type="molecule type" value="Genomic_DNA"/>
</dbReference>
<dbReference type="PANTHER" id="PTHR47926">
    <property type="entry name" value="PENTATRICOPEPTIDE REPEAT-CONTAINING PROTEIN"/>
    <property type="match status" value="1"/>
</dbReference>
<feature type="non-terminal residue" evidence="3">
    <location>
        <position position="1"/>
    </location>
</feature>
<keyword evidence="1" id="KW-0677">Repeat</keyword>
<organism evidence="3">
    <name type="scientific">Pinus radiata</name>
    <name type="common">Monterey pine</name>
    <name type="synonym">Pinus insignis</name>
    <dbReference type="NCBI Taxonomy" id="3347"/>
    <lineage>
        <taxon>Eukaryota</taxon>
        <taxon>Viridiplantae</taxon>
        <taxon>Streptophyta</taxon>
        <taxon>Embryophyta</taxon>
        <taxon>Tracheophyta</taxon>
        <taxon>Spermatophyta</taxon>
        <taxon>Pinopsida</taxon>
        <taxon>Pinidae</taxon>
        <taxon>Conifers I</taxon>
        <taxon>Pinales</taxon>
        <taxon>Pinaceae</taxon>
        <taxon>Pinus</taxon>
        <taxon>Pinus subgen. Pinus</taxon>
    </lineage>
</organism>
<feature type="repeat" description="PPR" evidence="2">
    <location>
        <begin position="38"/>
        <end position="68"/>
    </location>
</feature>
<dbReference type="Gene3D" id="1.25.40.10">
    <property type="entry name" value="Tetratricopeptide repeat domain"/>
    <property type="match status" value="1"/>
</dbReference>
<name>H9M9I6_PINRA</name>
<dbReference type="GO" id="GO:0009451">
    <property type="term" value="P:RNA modification"/>
    <property type="evidence" value="ECO:0007669"/>
    <property type="project" value="InterPro"/>
</dbReference>
<reference evidence="3" key="1">
    <citation type="submission" date="2011-12" db="EMBL/GenBank/DDBJ databases">
        <title>Nucleotide Diversity and Divergence in the Loblolly Pine Gene Space.</title>
        <authorList>
            <person name="Neale D.B."/>
            <person name="Wegrzyn J.L."/>
            <person name="Lee J.M."/>
            <person name="Eckert A.J."/>
            <person name="Liechty J.D."/>
            <person name="Stevens K.A."/>
            <person name="Langley C.H."/>
        </authorList>
    </citation>
    <scope>NUCLEOTIDE SEQUENCE</scope>
    <source>
        <strain evidence="3">4638</strain>
        <tissue evidence="3">Megagametophyte</tissue>
    </source>
</reference>
<proteinExistence type="predicted"/>